<feature type="transmembrane region" description="Helical" evidence="2">
    <location>
        <begin position="329"/>
        <end position="351"/>
    </location>
</feature>
<evidence type="ECO:0000256" key="1">
    <source>
        <dbReference type="SAM" id="MobiDB-lite"/>
    </source>
</evidence>
<keyword evidence="4" id="KW-1185">Reference proteome</keyword>
<keyword evidence="2" id="KW-0812">Transmembrane</keyword>
<feature type="transmembrane region" description="Helical" evidence="2">
    <location>
        <begin position="620"/>
        <end position="641"/>
    </location>
</feature>
<evidence type="ECO:0000313" key="3">
    <source>
        <dbReference type="EMBL" id="KAJ5464659.1"/>
    </source>
</evidence>
<feature type="region of interest" description="Disordered" evidence="1">
    <location>
        <begin position="445"/>
        <end position="466"/>
    </location>
</feature>
<feature type="transmembrane region" description="Helical" evidence="2">
    <location>
        <begin position="695"/>
        <end position="714"/>
    </location>
</feature>
<feature type="non-terminal residue" evidence="3">
    <location>
        <position position="753"/>
    </location>
</feature>
<reference evidence="3" key="2">
    <citation type="journal article" date="2023" name="IMA Fungus">
        <title>Comparative genomic study of the Penicillium genus elucidates a diverse pangenome and 15 lateral gene transfer events.</title>
        <authorList>
            <person name="Petersen C."/>
            <person name="Sorensen T."/>
            <person name="Nielsen M.R."/>
            <person name="Sondergaard T.E."/>
            <person name="Sorensen J.L."/>
            <person name="Fitzpatrick D.A."/>
            <person name="Frisvad J.C."/>
            <person name="Nielsen K.L."/>
        </authorList>
    </citation>
    <scope>NUCLEOTIDE SEQUENCE</scope>
    <source>
        <strain evidence="3">IBT 16125</strain>
    </source>
</reference>
<gene>
    <name evidence="3" type="ORF">N7458_000345</name>
</gene>
<sequence length="753" mass="85546">ILLSKSSKLANPKNYNIEVNRDPEKAIYPASSLGKPSGRSPSLIADPIVNSSAEQLNDESGQKKGSKSLPLKTIIDNSSRYIKPGKILLILRNLGAGYIILLSVLLNYRNSFVEITSNVSFGSITSQEAKQYRISNTIDFAIYLKVPFYLLPDIKNEEDITYIKDTKVGDKFIRSVSGSKRKQVSILEYLTTRGSFDKILILDNSKQIFYGPRDKAILYIEDLSFIYDPIANKSDFLTSVSAPTIRIITTDFKDRFPRLIEELLATYNNLPIKLRIIAKLDYPNSPEAYYGVRSIFLLGIDGYYILISDPLEQQALIGSSLFYNTPDNIAGLFIKGGLLFFSLLYPTFIALAEITDSFVGRPVLAKYRDFALYYLSAFLFKFISAAFPNFDVATKASRFTIVATFIYTRYIIPKPDIYPYLRVRSITREQVLRLGDRQVYTGVRSTPPRAIEKPSENSGSDSEKSDATIDNQVKNLTYTVKTPYSDRVLLDNIQGFIKPGLIISIKLIAKPSILIFLDEPTSSLDSQAINNTSSKTVYFSDIGYYTRTVKKYFANYSTPYPRKANPAKHIIKVKQVKLITHRINISLFRNTEYINNKLIFRLVTALAISSNASSRSLVSYLLPLVLSPSFSLSLSIVVIYIRRARRRVLFVTSLIVSKLPYLVVYSSTFFVVMFYKILYTGIRQSIAALYYLDPFNYLFGAFLIFTTFSVDITYERGKLTVFNPPINEIYRRSTNLLNLDATENYKVYRYTTR</sequence>
<dbReference type="EMBL" id="JAPVEA010000001">
    <property type="protein sequence ID" value="KAJ5464659.1"/>
    <property type="molecule type" value="Genomic_DNA"/>
</dbReference>
<accession>A0AAD6CFR7</accession>
<reference evidence="3" key="1">
    <citation type="submission" date="2022-12" db="EMBL/GenBank/DDBJ databases">
        <authorList>
            <person name="Petersen C."/>
        </authorList>
    </citation>
    <scope>NUCLEOTIDE SEQUENCE</scope>
    <source>
        <strain evidence="3">IBT 16125</strain>
    </source>
</reference>
<feature type="transmembrane region" description="Helical" evidence="2">
    <location>
        <begin position="371"/>
        <end position="390"/>
    </location>
</feature>
<feature type="compositionally biased region" description="Basic and acidic residues" evidence="1">
    <location>
        <begin position="450"/>
        <end position="466"/>
    </location>
</feature>
<dbReference type="GeneID" id="81593982"/>
<evidence type="ECO:0000313" key="4">
    <source>
        <dbReference type="Proteomes" id="UP001213681"/>
    </source>
</evidence>
<evidence type="ECO:0000256" key="2">
    <source>
        <dbReference type="SAM" id="Phobius"/>
    </source>
</evidence>
<keyword evidence="2" id="KW-0472">Membrane</keyword>
<comment type="caution">
    <text evidence="3">The sequence shown here is derived from an EMBL/GenBank/DDBJ whole genome shotgun (WGS) entry which is preliminary data.</text>
</comment>
<proteinExistence type="predicted"/>
<name>A0AAD6CFR7_9EURO</name>
<dbReference type="RefSeq" id="XP_056771506.1">
    <property type="nucleotide sequence ID" value="XM_056903739.1"/>
</dbReference>
<keyword evidence="2" id="KW-1133">Transmembrane helix</keyword>
<feature type="transmembrane region" description="Helical" evidence="2">
    <location>
        <begin position="648"/>
        <end position="675"/>
    </location>
</feature>
<dbReference type="Proteomes" id="UP001213681">
    <property type="component" value="Unassembled WGS sequence"/>
</dbReference>
<dbReference type="AlphaFoldDB" id="A0AAD6CFR7"/>
<organism evidence="3 4">
    <name type="scientific">Penicillium daleae</name>
    <dbReference type="NCBI Taxonomy" id="63821"/>
    <lineage>
        <taxon>Eukaryota</taxon>
        <taxon>Fungi</taxon>
        <taxon>Dikarya</taxon>
        <taxon>Ascomycota</taxon>
        <taxon>Pezizomycotina</taxon>
        <taxon>Eurotiomycetes</taxon>
        <taxon>Eurotiomycetidae</taxon>
        <taxon>Eurotiales</taxon>
        <taxon>Aspergillaceae</taxon>
        <taxon>Penicillium</taxon>
    </lineage>
</organism>
<protein>
    <submittedName>
        <fullName evidence="3">Uncharacterized protein</fullName>
    </submittedName>
</protein>